<dbReference type="EMBL" id="JAGPXD010000003">
    <property type="protein sequence ID" value="KAH7363554.1"/>
    <property type="molecule type" value="Genomic_DNA"/>
</dbReference>
<evidence type="ECO:0000256" key="1">
    <source>
        <dbReference type="SAM" id="MobiDB-lite"/>
    </source>
</evidence>
<feature type="region of interest" description="Disordered" evidence="1">
    <location>
        <begin position="234"/>
        <end position="274"/>
    </location>
</feature>
<accession>A0A8K0X4U7</accession>
<organism evidence="2 3">
    <name type="scientific">Plectosphaerella cucumerina</name>
    <dbReference type="NCBI Taxonomy" id="40658"/>
    <lineage>
        <taxon>Eukaryota</taxon>
        <taxon>Fungi</taxon>
        <taxon>Dikarya</taxon>
        <taxon>Ascomycota</taxon>
        <taxon>Pezizomycotina</taxon>
        <taxon>Sordariomycetes</taxon>
        <taxon>Hypocreomycetidae</taxon>
        <taxon>Glomerellales</taxon>
        <taxon>Plectosphaerellaceae</taxon>
        <taxon>Plectosphaerella</taxon>
    </lineage>
</organism>
<keyword evidence="3" id="KW-1185">Reference proteome</keyword>
<dbReference type="OrthoDB" id="4855977at2759"/>
<dbReference type="Proteomes" id="UP000813385">
    <property type="component" value="Unassembled WGS sequence"/>
</dbReference>
<dbReference type="AlphaFoldDB" id="A0A8K0X4U7"/>
<sequence>MPHDQATTLAADQHAAAGHAVPRPGVAALRCPNMCQSSSGGPAGDMQDAVDDAIWLAIKNMDQARVRLEQSREVAKRENLEKCNALLQQQQDSLNAHWSSCYGELRRDGEETIRELENATVKIQELTARDKAAEVTLCELRQTLDRQNHEAAKARSVTQATEAVLVMKEQRIAELEAIEKDMAGQLEDEKARHAMLEADYAEVVDIASSLTEGPDGTALAEFFDRHRALEQQVRELRAESEAQAEHLRAATASKEQGAENAGDEGRGKRRKRAT</sequence>
<comment type="caution">
    <text evidence="2">The sequence shown here is derived from an EMBL/GenBank/DDBJ whole genome shotgun (WGS) entry which is preliminary data.</text>
</comment>
<proteinExistence type="predicted"/>
<name>A0A8K0X4U7_9PEZI</name>
<feature type="compositionally biased region" description="Basic and acidic residues" evidence="1">
    <location>
        <begin position="234"/>
        <end position="248"/>
    </location>
</feature>
<gene>
    <name evidence="2" type="ORF">B0T11DRAFT_257351</name>
</gene>
<protein>
    <submittedName>
        <fullName evidence="2">Uncharacterized protein</fullName>
    </submittedName>
</protein>
<evidence type="ECO:0000313" key="3">
    <source>
        <dbReference type="Proteomes" id="UP000813385"/>
    </source>
</evidence>
<reference evidence="2" key="1">
    <citation type="journal article" date="2021" name="Nat. Commun.">
        <title>Genetic determinants of endophytism in the Arabidopsis root mycobiome.</title>
        <authorList>
            <person name="Mesny F."/>
            <person name="Miyauchi S."/>
            <person name="Thiergart T."/>
            <person name="Pickel B."/>
            <person name="Atanasova L."/>
            <person name="Karlsson M."/>
            <person name="Huettel B."/>
            <person name="Barry K.W."/>
            <person name="Haridas S."/>
            <person name="Chen C."/>
            <person name="Bauer D."/>
            <person name="Andreopoulos W."/>
            <person name="Pangilinan J."/>
            <person name="LaButti K."/>
            <person name="Riley R."/>
            <person name="Lipzen A."/>
            <person name="Clum A."/>
            <person name="Drula E."/>
            <person name="Henrissat B."/>
            <person name="Kohler A."/>
            <person name="Grigoriev I.V."/>
            <person name="Martin F.M."/>
            <person name="Hacquard S."/>
        </authorList>
    </citation>
    <scope>NUCLEOTIDE SEQUENCE</scope>
    <source>
        <strain evidence="2">MPI-CAGE-AT-0016</strain>
    </source>
</reference>
<evidence type="ECO:0000313" key="2">
    <source>
        <dbReference type="EMBL" id="KAH7363554.1"/>
    </source>
</evidence>